<dbReference type="PROSITE" id="PS50006">
    <property type="entry name" value="FHA_DOMAIN"/>
    <property type="match status" value="1"/>
</dbReference>
<comment type="caution">
    <text evidence="3">The sequence shown here is derived from an EMBL/GenBank/DDBJ whole genome shotgun (WGS) entry which is preliminary data.</text>
</comment>
<gene>
    <name evidence="3" type="ORF">DASB73_042270</name>
</gene>
<evidence type="ECO:0000313" key="3">
    <source>
        <dbReference type="EMBL" id="GMM53264.1"/>
    </source>
</evidence>
<dbReference type="InterPro" id="IPR008984">
    <property type="entry name" value="SMAD_FHA_dom_sf"/>
</dbReference>
<dbReference type="Gene3D" id="2.60.200.20">
    <property type="match status" value="1"/>
</dbReference>
<feature type="region of interest" description="Disordered" evidence="1">
    <location>
        <begin position="207"/>
        <end position="234"/>
    </location>
</feature>
<accession>A0AAV5RNZ4</accession>
<feature type="region of interest" description="Disordered" evidence="1">
    <location>
        <begin position="252"/>
        <end position="289"/>
    </location>
</feature>
<dbReference type="AlphaFoldDB" id="A0AAV5RNZ4"/>
<keyword evidence="4" id="KW-1185">Reference proteome</keyword>
<evidence type="ECO:0000256" key="1">
    <source>
        <dbReference type="SAM" id="MobiDB-lite"/>
    </source>
</evidence>
<protein>
    <submittedName>
        <fullName evidence="3">Tos4 protein</fullName>
    </submittedName>
</protein>
<dbReference type="EMBL" id="BTGC01000008">
    <property type="protein sequence ID" value="GMM53264.1"/>
    <property type="molecule type" value="Genomic_DNA"/>
</dbReference>
<dbReference type="SUPFAM" id="SSF49879">
    <property type="entry name" value="SMAD/FHA domain"/>
    <property type="match status" value="1"/>
</dbReference>
<evidence type="ECO:0000259" key="2">
    <source>
        <dbReference type="PROSITE" id="PS50006"/>
    </source>
</evidence>
<evidence type="ECO:0000313" key="4">
    <source>
        <dbReference type="Proteomes" id="UP001362899"/>
    </source>
</evidence>
<proteinExistence type="predicted"/>
<dbReference type="InterPro" id="IPR000253">
    <property type="entry name" value="FHA_dom"/>
</dbReference>
<reference evidence="3 4" key="1">
    <citation type="journal article" date="2023" name="Elife">
        <title>Identification of key yeast species and microbe-microbe interactions impacting larval growth of Drosophila in the wild.</title>
        <authorList>
            <person name="Mure A."/>
            <person name="Sugiura Y."/>
            <person name="Maeda R."/>
            <person name="Honda K."/>
            <person name="Sakurai N."/>
            <person name="Takahashi Y."/>
            <person name="Watada M."/>
            <person name="Katoh T."/>
            <person name="Gotoh A."/>
            <person name="Gotoh Y."/>
            <person name="Taniguchi I."/>
            <person name="Nakamura K."/>
            <person name="Hayashi T."/>
            <person name="Katayama T."/>
            <person name="Uemura T."/>
            <person name="Hattori Y."/>
        </authorList>
    </citation>
    <scope>NUCLEOTIDE SEQUENCE [LARGE SCALE GENOMIC DNA]</scope>
    <source>
        <strain evidence="3 4">SB-73</strain>
    </source>
</reference>
<dbReference type="Proteomes" id="UP001362899">
    <property type="component" value="Unassembled WGS sequence"/>
</dbReference>
<organism evidence="3 4">
    <name type="scientific">Starmerella bacillaris</name>
    <name type="common">Yeast</name>
    <name type="synonym">Candida zemplinina</name>
    <dbReference type="NCBI Taxonomy" id="1247836"/>
    <lineage>
        <taxon>Eukaryota</taxon>
        <taxon>Fungi</taxon>
        <taxon>Dikarya</taxon>
        <taxon>Ascomycota</taxon>
        <taxon>Saccharomycotina</taxon>
        <taxon>Dipodascomycetes</taxon>
        <taxon>Dipodascales</taxon>
        <taxon>Trichomonascaceae</taxon>
        <taxon>Starmerella</taxon>
    </lineage>
</organism>
<feature type="compositionally biased region" description="Polar residues" evidence="1">
    <location>
        <begin position="210"/>
        <end position="234"/>
    </location>
</feature>
<feature type="domain" description="FHA" evidence="2">
    <location>
        <begin position="93"/>
        <end position="138"/>
    </location>
</feature>
<name>A0AAV5RNZ4_STABA</name>
<sequence length="458" mass="50732">MSAPPSSPPTAQALGLLPAFDSTKTRLFLKPKKTHIETFLPSPIPTSENISALHSNVDAPSSPLLSSPVRLNNTSSNLDLHYKLVLPRDGTPVLVGRSSKSCDFNLRANNKQVSRVHFKIMYNNTDQIVSAECYGWNGFQLKLKSSNFCYEVCKGQVINFDLSEPAELNVQNEIIDIEIDRAPLAKKIKRDETASVTAPFRRPSVPTIASLETQATPVNASPIDTTSNELNLQNNTKATADTESVATMTSVSDNNIPATTSSAQAENHTQGQMNTSSNMASNIGQPSNEQSDAVILPLTANEPTAEVRVTDELLPKNAKTVQQSLKRHSDNIKSEEVATPKRRALSPSDLDDVRNIVCNFIAYSRLSAVPFKSIRKANVTLSSLTKHQLLDILANIDCIGQISIVEEDKRRDFEYYYIPEKDDDEQRRATVINTRGHRSLRSCRKTHKQYLYKPLQLD</sequence>